<gene>
    <name evidence="1" type="ORF">NC653_027133</name>
</gene>
<evidence type="ECO:0000313" key="1">
    <source>
        <dbReference type="EMBL" id="KAJ6978863.1"/>
    </source>
</evidence>
<organism evidence="1 2">
    <name type="scientific">Populus alba x Populus x berolinensis</name>
    <dbReference type="NCBI Taxonomy" id="444605"/>
    <lineage>
        <taxon>Eukaryota</taxon>
        <taxon>Viridiplantae</taxon>
        <taxon>Streptophyta</taxon>
        <taxon>Embryophyta</taxon>
        <taxon>Tracheophyta</taxon>
        <taxon>Spermatophyta</taxon>
        <taxon>Magnoliopsida</taxon>
        <taxon>eudicotyledons</taxon>
        <taxon>Gunneridae</taxon>
        <taxon>Pentapetalae</taxon>
        <taxon>rosids</taxon>
        <taxon>fabids</taxon>
        <taxon>Malpighiales</taxon>
        <taxon>Salicaceae</taxon>
        <taxon>Saliceae</taxon>
        <taxon>Populus</taxon>
    </lineage>
</organism>
<proteinExistence type="predicted"/>
<comment type="caution">
    <text evidence="1">The sequence shown here is derived from an EMBL/GenBank/DDBJ whole genome shotgun (WGS) entry which is preliminary data.</text>
</comment>
<reference evidence="1" key="1">
    <citation type="journal article" date="2023" name="Mol. Ecol. Resour.">
        <title>Chromosome-level genome assembly of a triploid poplar Populus alba 'Berolinensis'.</title>
        <authorList>
            <person name="Chen S."/>
            <person name="Yu Y."/>
            <person name="Wang X."/>
            <person name="Wang S."/>
            <person name="Zhang T."/>
            <person name="Zhou Y."/>
            <person name="He R."/>
            <person name="Meng N."/>
            <person name="Wang Y."/>
            <person name="Liu W."/>
            <person name="Liu Z."/>
            <person name="Liu J."/>
            <person name="Guo Q."/>
            <person name="Huang H."/>
            <person name="Sederoff R.R."/>
            <person name="Wang G."/>
            <person name="Qu G."/>
            <person name="Chen S."/>
        </authorList>
    </citation>
    <scope>NUCLEOTIDE SEQUENCE</scope>
    <source>
        <strain evidence="1">SC-2020</strain>
    </source>
</reference>
<protein>
    <submittedName>
        <fullName evidence="1">Uncharacterized protein</fullName>
    </submittedName>
</protein>
<dbReference type="EMBL" id="JAQIZT010000011">
    <property type="protein sequence ID" value="KAJ6978863.1"/>
    <property type="molecule type" value="Genomic_DNA"/>
</dbReference>
<keyword evidence="2" id="KW-1185">Reference proteome</keyword>
<sequence>MYVCLAILRSSVSFPYCDILIPGLEKCYVCTVQDLSSGYKKFQKEIRFP</sequence>
<accession>A0AAD6Q6F7</accession>
<dbReference type="AlphaFoldDB" id="A0AAD6Q6F7"/>
<dbReference type="Proteomes" id="UP001164929">
    <property type="component" value="Chromosome 11"/>
</dbReference>
<name>A0AAD6Q6F7_9ROSI</name>
<evidence type="ECO:0000313" key="2">
    <source>
        <dbReference type="Proteomes" id="UP001164929"/>
    </source>
</evidence>